<reference evidence="3" key="1">
    <citation type="submission" date="2021-01" db="EMBL/GenBank/DDBJ databases">
        <title>Whole genome shotgun sequence of Actinoplanes capillaceus NBRC 16408.</title>
        <authorList>
            <person name="Komaki H."/>
            <person name="Tamura T."/>
        </authorList>
    </citation>
    <scope>NUCLEOTIDE SEQUENCE [LARGE SCALE GENOMIC DNA]</scope>
    <source>
        <strain evidence="3">NBRC 16408</strain>
    </source>
</reference>
<dbReference type="InterPro" id="IPR036265">
    <property type="entry name" value="HIT-like_sf"/>
</dbReference>
<evidence type="ECO:0000313" key="3">
    <source>
        <dbReference type="EMBL" id="GID49596.1"/>
    </source>
</evidence>
<protein>
    <recommendedName>
        <fullName evidence="2">HIT domain-containing protein</fullName>
    </recommendedName>
</protein>
<dbReference type="InterPro" id="IPR001310">
    <property type="entry name" value="Histidine_triad_HIT"/>
</dbReference>
<dbReference type="PROSITE" id="PS51084">
    <property type="entry name" value="HIT_2"/>
    <property type="match status" value="1"/>
</dbReference>
<dbReference type="PANTHER" id="PTHR46648:SF1">
    <property type="entry name" value="ADENOSINE 5'-MONOPHOSPHORAMIDASE HNT1"/>
    <property type="match status" value="1"/>
</dbReference>
<dbReference type="EMBL" id="BOMF01000129">
    <property type="protein sequence ID" value="GID49596.1"/>
    <property type="molecule type" value="Genomic_DNA"/>
</dbReference>
<dbReference type="Pfam" id="PF01230">
    <property type="entry name" value="HIT"/>
    <property type="match status" value="1"/>
</dbReference>
<evidence type="ECO:0000256" key="1">
    <source>
        <dbReference type="PROSITE-ProRule" id="PRU00464"/>
    </source>
</evidence>
<feature type="domain" description="HIT" evidence="2">
    <location>
        <begin position="38"/>
        <end position="111"/>
    </location>
</feature>
<gene>
    <name evidence="3" type="ORF">Aca07nite_68710</name>
</gene>
<dbReference type="PANTHER" id="PTHR46648">
    <property type="entry name" value="HIT FAMILY PROTEIN 1"/>
    <property type="match status" value="1"/>
</dbReference>
<sequence length="150" mass="16954">MDCYACRNNEGFDRLPPRERVAADRFWRVAHDFNSSLPGWLVLVPRRHVTSIAELTDDEASTLGLWQVRLSRALRAVTGCVKTYVVQFAEKEGFAHVHFHIVPRMPDLPAERRGPGVFGYLNDTDGRLSEARRDELAVAIRAALGDRPRG</sequence>
<dbReference type="RefSeq" id="WP_204299690.1">
    <property type="nucleotide sequence ID" value="NZ_BAAAGQ010000022.1"/>
</dbReference>
<dbReference type="SUPFAM" id="SSF54197">
    <property type="entry name" value="HIT-like"/>
    <property type="match status" value="1"/>
</dbReference>
<dbReference type="Gene3D" id="3.30.428.10">
    <property type="entry name" value="HIT-like"/>
    <property type="match status" value="1"/>
</dbReference>
<accession>A0ABQ3WTH7</accession>
<name>A0ABQ3WTH7_9ACTN</name>
<proteinExistence type="predicted"/>
<feature type="short sequence motif" description="Histidine triad motif" evidence="1">
    <location>
        <begin position="96"/>
        <end position="100"/>
    </location>
</feature>
<comment type="caution">
    <text evidence="3">The sequence shown here is derived from an EMBL/GenBank/DDBJ whole genome shotgun (WGS) entry which is preliminary data.</text>
</comment>
<organism evidence="3">
    <name type="scientific">Actinoplanes campanulatus</name>
    <dbReference type="NCBI Taxonomy" id="113559"/>
    <lineage>
        <taxon>Bacteria</taxon>
        <taxon>Bacillati</taxon>
        <taxon>Actinomycetota</taxon>
        <taxon>Actinomycetes</taxon>
        <taxon>Micromonosporales</taxon>
        <taxon>Micromonosporaceae</taxon>
        <taxon>Actinoplanes</taxon>
    </lineage>
</organism>
<evidence type="ECO:0000259" key="2">
    <source>
        <dbReference type="PROSITE" id="PS51084"/>
    </source>
</evidence>
<dbReference type="InterPro" id="IPR011146">
    <property type="entry name" value="HIT-like"/>
</dbReference>